<name>A0A5A7R4G5_STRAF</name>
<sequence length="186" mass="20793">MPIKLQGVTVKADLFALPLVGPNVVLGVQWLEGLGDVTTNYREGVMKFDAGKRRVTLKVGGDEGAKEIGLKKGRSNGSSRHEKEIRGLLEEFGEVLVEPKGLSPRRAYDHRIPLVEEGRAVHVHPYRYAHFQKAEIEKQVGEMLESWLIRHSTSPFSSLVLLAKKKDGTKRFCTDYRALNSATIKD</sequence>
<dbReference type="InterPro" id="IPR043502">
    <property type="entry name" value="DNA/RNA_pol_sf"/>
</dbReference>
<reference evidence="2" key="1">
    <citation type="journal article" date="2019" name="Curr. Biol.">
        <title>Genome Sequence of Striga asiatica Provides Insight into the Evolution of Plant Parasitism.</title>
        <authorList>
            <person name="Yoshida S."/>
            <person name="Kim S."/>
            <person name="Wafula E.K."/>
            <person name="Tanskanen J."/>
            <person name="Kim Y.M."/>
            <person name="Honaas L."/>
            <person name="Yang Z."/>
            <person name="Spallek T."/>
            <person name="Conn C.E."/>
            <person name="Ichihashi Y."/>
            <person name="Cheong K."/>
            <person name="Cui S."/>
            <person name="Der J.P."/>
            <person name="Gundlach H."/>
            <person name="Jiao Y."/>
            <person name="Hori C."/>
            <person name="Ishida J.K."/>
            <person name="Kasahara H."/>
            <person name="Kiba T."/>
            <person name="Kim M.S."/>
            <person name="Koo N."/>
            <person name="Laohavisit A."/>
            <person name="Lee Y.H."/>
            <person name="Lumba S."/>
            <person name="McCourt P."/>
            <person name="Mortimer J.C."/>
            <person name="Mutuku J.M."/>
            <person name="Nomura T."/>
            <person name="Sasaki-Sekimoto Y."/>
            <person name="Seto Y."/>
            <person name="Wang Y."/>
            <person name="Wakatake T."/>
            <person name="Sakakibara H."/>
            <person name="Demura T."/>
            <person name="Yamaguchi S."/>
            <person name="Yoneyama K."/>
            <person name="Manabe R.I."/>
            <person name="Nelson D.C."/>
            <person name="Schulman A.H."/>
            <person name="Timko M.P."/>
            <person name="dePamphilis C.W."/>
            <person name="Choi D."/>
            <person name="Shirasu K."/>
        </authorList>
    </citation>
    <scope>NUCLEOTIDE SEQUENCE [LARGE SCALE GENOMIC DNA]</scope>
    <source>
        <strain evidence="2">cv. UVA1</strain>
    </source>
</reference>
<dbReference type="PANTHER" id="PTHR24559:SF444">
    <property type="entry name" value="REVERSE TRANSCRIPTASE DOMAIN-CONTAINING PROTEIN"/>
    <property type="match status" value="1"/>
</dbReference>
<gene>
    <name evidence="1" type="ORF">STAS_29812</name>
</gene>
<dbReference type="PANTHER" id="PTHR24559">
    <property type="entry name" value="TRANSPOSON TY3-I GAG-POL POLYPROTEIN"/>
    <property type="match status" value="1"/>
</dbReference>
<dbReference type="Gene3D" id="3.10.10.10">
    <property type="entry name" value="HIV Type 1 Reverse Transcriptase, subunit A, domain 1"/>
    <property type="match status" value="1"/>
</dbReference>
<protein>
    <submittedName>
        <fullName evidence="1">Polyprotein</fullName>
    </submittedName>
</protein>
<evidence type="ECO:0000313" key="2">
    <source>
        <dbReference type="Proteomes" id="UP000325081"/>
    </source>
</evidence>
<organism evidence="1 2">
    <name type="scientific">Striga asiatica</name>
    <name type="common">Asiatic witchweed</name>
    <name type="synonym">Buchnera asiatica</name>
    <dbReference type="NCBI Taxonomy" id="4170"/>
    <lineage>
        <taxon>Eukaryota</taxon>
        <taxon>Viridiplantae</taxon>
        <taxon>Streptophyta</taxon>
        <taxon>Embryophyta</taxon>
        <taxon>Tracheophyta</taxon>
        <taxon>Spermatophyta</taxon>
        <taxon>Magnoliopsida</taxon>
        <taxon>eudicotyledons</taxon>
        <taxon>Gunneridae</taxon>
        <taxon>Pentapetalae</taxon>
        <taxon>asterids</taxon>
        <taxon>lamiids</taxon>
        <taxon>Lamiales</taxon>
        <taxon>Orobanchaceae</taxon>
        <taxon>Buchnereae</taxon>
        <taxon>Striga</taxon>
    </lineage>
</organism>
<dbReference type="InterPro" id="IPR053134">
    <property type="entry name" value="RNA-dir_DNA_polymerase"/>
</dbReference>
<dbReference type="SUPFAM" id="SSF56672">
    <property type="entry name" value="DNA/RNA polymerases"/>
    <property type="match status" value="1"/>
</dbReference>
<dbReference type="EMBL" id="BKCP01010292">
    <property type="protein sequence ID" value="GER52359.1"/>
    <property type="molecule type" value="Genomic_DNA"/>
</dbReference>
<dbReference type="OrthoDB" id="1743130at2759"/>
<keyword evidence="2" id="KW-1185">Reference proteome</keyword>
<accession>A0A5A7R4G5</accession>
<comment type="caution">
    <text evidence="1">The sequence shown here is derived from an EMBL/GenBank/DDBJ whole genome shotgun (WGS) entry which is preliminary data.</text>
</comment>
<dbReference type="AlphaFoldDB" id="A0A5A7R4G5"/>
<proteinExistence type="predicted"/>
<evidence type="ECO:0000313" key="1">
    <source>
        <dbReference type="EMBL" id="GER52359.1"/>
    </source>
</evidence>
<dbReference type="Proteomes" id="UP000325081">
    <property type="component" value="Unassembled WGS sequence"/>
</dbReference>